<comment type="caution">
    <text evidence="1">The sequence shown here is derived from an EMBL/GenBank/DDBJ whole genome shotgun (WGS) entry which is preliminary data.</text>
</comment>
<reference evidence="1" key="1">
    <citation type="submission" date="2020-05" db="EMBL/GenBank/DDBJ databases">
        <title>Large-scale comparative analyses of tick genomes elucidate their genetic diversity and vector capacities.</title>
        <authorList>
            <person name="Jia N."/>
            <person name="Wang J."/>
            <person name="Shi W."/>
            <person name="Du L."/>
            <person name="Sun Y."/>
            <person name="Zhan W."/>
            <person name="Jiang J."/>
            <person name="Wang Q."/>
            <person name="Zhang B."/>
            <person name="Ji P."/>
            <person name="Sakyi L.B."/>
            <person name="Cui X."/>
            <person name="Yuan T."/>
            <person name="Jiang B."/>
            <person name="Yang W."/>
            <person name="Lam T.T.-Y."/>
            <person name="Chang Q."/>
            <person name="Ding S."/>
            <person name="Wang X."/>
            <person name="Zhu J."/>
            <person name="Ruan X."/>
            <person name="Zhao L."/>
            <person name="Wei J."/>
            <person name="Que T."/>
            <person name="Du C."/>
            <person name="Cheng J."/>
            <person name="Dai P."/>
            <person name="Han X."/>
            <person name="Huang E."/>
            <person name="Gao Y."/>
            <person name="Liu J."/>
            <person name="Shao H."/>
            <person name="Ye R."/>
            <person name="Li L."/>
            <person name="Wei W."/>
            <person name="Wang X."/>
            <person name="Wang C."/>
            <person name="Yang T."/>
            <person name="Huo Q."/>
            <person name="Li W."/>
            <person name="Guo W."/>
            <person name="Chen H."/>
            <person name="Zhou L."/>
            <person name="Ni X."/>
            <person name="Tian J."/>
            <person name="Zhou Y."/>
            <person name="Sheng Y."/>
            <person name="Liu T."/>
            <person name="Pan Y."/>
            <person name="Xia L."/>
            <person name="Li J."/>
            <person name="Zhao F."/>
            <person name="Cao W."/>
        </authorList>
    </citation>
    <scope>NUCLEOTIDE SEQUENCE</scope>
    <source>
        <strain evidence="1">Dsil-2018</strain>
    </source>
</reference>
<evidence type="ECO:0000313" key="1">
    <source>
        <dbReference type="EMBL" id="KAH7966926.1"/>
    </source>
</evidence>
<organism evidence="1 2">
    <name type="scientific">Dermacentor silvarum</name>
    <name type="common">Tick</name>
    <dbReference type="NCBI Taxonomy" id="543639"/>
    <lineage>
        <taxon>Eukaryota</taxon>
        <taxon>Metazoa</taxon>
        <taxon>Ecdysozoa</taxon>
        <taxon>Arthropoda</taxon>
        <taxon>Chelicerata</taxon>
        <taxon>Arachnida</taxon>
        <taxon>Acari</taxon>
        <taxon>Parasitiformes</taxon>
        <taxon>Ixodida</taxon>
        <taxon>Ixodoidea</taxon>
        <taxon>Ixodidae</taxon>
        <taxon>Rhipicephalinae</taxon>
        <taxon>Dermacentor</taxon>
    </lineage>
</organism>
<protein>
    <submittedName>
        <fullName evidence="1">Uncharacterized protein</fullName>
    </submittedName>
</protein>
<proteinExistence type="predicted"/>
<name>A0ACB8DFW0_DERSI</name>
<dbReference type="Proteomes" id="UP000821865">
    <property type="component" value="Chromosome 2"/>
</dbReference>
<evidence type="ECO:0000313" key="2">
    <source>
        <dbReference type="Proteomes" id="UP000821865"/>
    </source>
</evidence>
<keyword evidence="2" id="KW-1185">Reference proteome</keyword>
<dbReference type="EMBL" id="CM023471">
    <property type="protein sequence ID" value="KAH7966926.1"/>
    <property type="molecule type" value="Genomic_DNA"/>
</dbReference>
<sequence length="633" mass="72849">MLDSGGQRLAVDGVSPMRLVRAPCSRRLRRCPALVAAALTSVALLLVATRHGTLWNGDHEDQDPDVRQWIRRDARQKEYINRRGIHVIVGHYMGKGLPWESTPNLTDEILNANDFAPEKNAGAEGQAVMVLPHEQARSKLLFHVNKFNLLVSDRIPLNRSLLDARKESCKKLWYNVSALPDTSIIIVFHNEAWSTLLRTVHSAIDRSPRRLLREILLVDDASERTFLKEPLDKYVSRLPVPTRVLRSGNRTGLIRARLLGAAHARGQVLTFLDAHCECTKGWLEPLLARIAEDRKRVVCPVIDIINDETFAYVRSFEMHWGAFNWEMHFRWFPVGQRELMRRKGNSTLPFRTPVMAGGLFSIDREYFYEMGSYDDQMDIWGGENMEISFRIWQCGGSVEVVPCSHVGHLFRRTSPYTFPKPGGVGKVLFANLARVAAVWMDEWANFYFNINREMKKSYTPQDVAERKKLREKLHCKSFRWYLENIWPENFLPGDSRFFGKVRNKKSGKCFVRPSSKSYHQPVGKVVLEECSLTHYPMQYFVLTEEGFLMTDEAICLDSPESQANTNVVMIACNNLPRQKWRYDPKTEEIVHKTTKLCLDLPSRRGPQGVRVQKCNGGRSQKWIMESVDWKTLA</sequence>
<accession>A0ACB8DFW0</accession>
<gene>
    <name evidence="1" type="ORF">HPB49_020779</name>
</gene>